<dbReference type="Proteomes" id="UP000013190">
    <property type="component" value="Unassembled WGS sequence"/>
</dbReference>
<dbReference type="EMBL" id="APOJ01000032">
    <property type="protein sequence ID" value="ENU25588.1"/>
    <property type="molecule type" value="Genomic_DNA"/>
</dbReference>
<evidence type="ECO:0000313" key="3">
    <source>
        <dbReference type="Proteomes" id="UP000013190"/>
    </source>
</evidence>
<reference evidence="2 3" key="2">
    <citation type="journal article" date="2016" name="Int. J. Syst. Evol. Microbiol.">
        <title>Taxonomy of haemolytic and/or proteolytic strains of the genus Acinetobacter with the proposal of Acinetobacter courvalinii sp. nov. (genomic species 14 sensu Bouvet &amp; Jeanjean), Acinetobacter dispersus sp. nov. (genomic species 17), Acinetobacter modestus sp. nov., Acinetobacter proteolyticus sp. nov. and Acinetobacter vivianii sp. nov.</title>
        <authorList>
            <person name="Nemec A."/>
            <person name="Radolfova-Krizova L."/>
            <person name="Maixnerova M."/>
            <person name="Vrestiakova E."/>
            <person name="Jezek P."/>
            <person name="Sedo O."/>
        </authorList>
    </citation>
    <scope>NUCLEOTIDE SEQUENCE [LARGE SCALE GENOMIC DNA]</scope>
    <source>
        <strain evidence="2 3">NIPH 236</strain>
    </source>
</reference>
<protein>
    <recommendedName>
        <fullName evidence="1">DUF6985 domain-containing protein</fullName>
    </recommendedName>
</protein>
<evidence type="ECO:0000259" key="1">
    <source>
        <dbReference type="Pfam" id="PF22481"/>
    </source>
</evidence>
<name>A0ABP2TU05_9GAMM</name>
<dbReference type="GeneID" id="92836671"/>
<keyword evidence="3" id="KW-1185">Reference proteome</keyword>
<sequence>MNLINDQVFATLHNEESLWMREYKIELFNRLNIIGLIVYTYEDDGSDITDNQRKTYIHFEDNKENVLKDVEQTLIKYCREDIGIVETDRIESLITLKYIKIMHTENGEDRRIGFIFDTLFDSELGVGILVSNEKVIEVGVQDIVL</sequence>
<reference evidence="3" key="1">
    <citation type="submission" date="2013-02" db="EMBL/GenBank/DDBJ databases">
        <title>The Genome Sequence of Acinetobacter sp. NIPH 236.</title>
        <authorList>
            <consortium name="The Broad Institute Genome Sequencing Platform"/>
            <consortium name="The Broad Institute Genome Sequencing Center for Infectious Disease"/>
            <person name="Cerqueira G."/>
            <person name="Feldgarden M."/>
            <person name="Courvalin P."/>
            <person name="Perichon B."/>
            <person name="Grillot-Courvalin C."/>
            <person name="Clermont D."/>
            <person name="Rocha E."/>
            <person name="Yoon E.-J."/>
            <person name="Nemec A."/>
            <person name="Walker B."/>
            <person name="Young S.K."/>
            <person name="Zeng Q."/>
            <person name="Gargeya S."/>
            <person name="Fitzgerald M."/>
            <person name="Haas B."/>
            <person name="Abouelleil A."/>
            <person name="Alvarado L."/>
            <person name="Arachchi H.M."/>
            <person name="Berlin A.M."/>
            <person name="Chapman S.B."/>
            <person name="Dewar J."/>
            <person name="Goldberg J."/>
            <person name="Griggs A."/>
            <person name="Gujja S."/>
            <person name="Hansen M."/>
            <person name="Howarth C."/>
            <person name="Imamovic A."/>
            <person name="Larimer J."/>
            <person name="McCowan C."/>
            <person name="Murphy C."/>
            <person name="Neiman D."/>
            <person name="Pearson M."/>
            <person name="Priest M."/>
            <person name="Roberts A."/>
            <person name="Saif S."/>
            <person name="Shea T."/>
            <person name="Sisk P."/>
            <person name="Sykes S."/>
            <person name="Wortman J."/>
            <person name="Nusbaum C."/>
            <person name="Birren B."/>
        </authorList>
    </citation>
    <scope>NUCLEOTIDE SEQUENCE [LARGE SCALE GENOMIC DNA]</scope>
    <source>
        <strain evidence="3">NIPH 236</strain>
    </source>
</reference>
<evidence type="ECO:0000313" key="2">
    <source>
        <dbReference type="EMBL" id="ENU25588.1"/>
    </source>
</evidence>
<dbReference type="InterPro" id="IPR054254">
    <property type="entry name" value="DUF6985"/>
</dbReference>
<dbReference type="Pfam" id="PF22481">
    <property type="entry name" value="DUF6985"/>
    <property type="match status" value="1"/>
</dbReference>
<dbReference type="RefSeq" id="WP_004664777.1">
    <property type="nucleotide sequence ID" value="NZ_BMDV01000004.1"/>
</dbReference>
<feature type="domain" description="DUF6985" evidence="1">
    <location>
        <begin position="9"/>
        <end position="144"/>
    </location>
</feature>
<organism evidence="2 3">
    <name type="scientific">Acinetobacter modestus</name>
    <dbReference type="NCBI Taxonomy" id="1776740"/>
    <lineage>
        <taxon>Bacteria</taxon>
        <taxon>Pseudomonadati</taxon>
        <taxon>Pseudomonadota</taxon>
        <taxon>Gammaproteobacteria</taxon>
        <taxon>Moraxellales</taxon>
        <taxon>Moraxellaceae</taxon>
        <taxon>Acinetobacter</taxon>
    </lineage>
</organism>
<proteinExistence type="predicted"/>
<accession>A0ABP2TU05</accession>
<gene>
    <name evidence="2" type="ORF">F992_03332</name>
</gene>
<comment type="caution">
    <text evidence="2">The sequence shown here is derived from an EMBL/GenBank/DDBJ whole genome shotgun (WGS) entry which is preliminary data.</text>
</comment>